<dbReference type="SUPFAM" id="SSF49785">
    <property type="entry name" value="Galactose-binding domain-like"/>
    <property type="match status" value="1"/>
</dbReference>
<feature type="domain" description="F5/8 type C" evidence="1">
    <location>
        <begin position="77"/>
        <end position="110"/>
    </location>
</feature>
<evidence type="ECO:0000313" key="2">
    <source>
        <dbReference type="EMBL" id="KYN09949.1"/>
    </source>
</evidence>
<accession>A0A195DC15</accession>
<dbReference type="PROSITE" id="PS50022">
    <property type="entry name" value="FA58C_3"/>
    <property type="match status" value="1"/>
</dbReference>
<dbReference type="InterPro" id="IPR000421">
    <property type="entry name" value="FA58C"/>
</dbReference>
<dbReference type="AlphaFoldDB" id="A0A195DC15"/>
<dbReference type="EMBL" id="KQ981063">
    <property type="protein sequence ID" value="KYN09949.1"/>
    <property type="molecule type" value="Genomic_DNA"/>
</dbReference>
<organism evidence="2 3">
    <name type="scientific">Trachymyrmex cornetzi</name>
    <dbReference type="NCBI Taxonomy" id="471704"/>
    <lineage>
        <taxon>Eukaryota</taxon>
        <taxon>Metazoa</taxon>
        <taxon>Ecdysozoa</taxon>
        <taxon>Arthropoda</taxon>
        <taxon>Hexapoda</taxon>
        <taxon>Insecta</taxon>
        <taxon>Pterygota</taxon>
        <taxon>Neoptera</taxon>
        <taxon>Endopterygota</taxon>
        <taxon>Hymenoptera</taxon>
        <taxon>Apocrita</taxon>
        <taxon>Aculeata</taxon>
        <taxon>Formicoidea</taxon>
        <taxon>Formicidae</taxon>
        <taxon>Myrmicinae</taxon>
        <taxon>Trachymyrmex</taxon>
    </lineage>
</organism>
<proteinExistence type="predicted"/>
<name>A0A195DC15_9HYME</name>
<keyword evidence="3" id="KW-1185">Reference proteome</keyword>
<evidence type="ECO:0000259" key="1">
    <source>
        <dbReference type="PROSITE" id="PS50022"/>
    </source>
</evidence>
<dbReference type="Proteomes" id="UP000078492">
    <property type="component" value="Unassembled WGS sequence"/>
</dbReference>
<dbReference type="InterPro" id="IPR008979">
    <property type="entry name" value="Galactose-bd-like_sf"/>
</dbReference>
<gene>
    <name evidence="2" type="ORF">ALC57_17947</name>
</gene>
<reference evidence="2 3" key="1">
    <citation type="submission" date="2015-09" db="EMBL/GenBank/DDBJ databases">
        <title>Trachymyrmex cornetzi WGS genome.</title>
        <authorList>
            <person name="Nygaard S."/>
            <person name="Hu H."/>
            <person name="Boomsma J."/>
            <person name="Zhang G."/>
        </authorList>
    </citation>
    <scope>NUCLEOTIDE SEQUENCE [LARGE SCALE GENOMIC DNA]</scope>
    <source>
        <strain evidence="2">Tcor2-1</strain>
        <tissue evidence="2">Whole body</tissue>
    </source>
</reference>
<evidence type="ECO:0000313" key="3">
    <source>
        <dbReference type="Proteomes" id="UP000078492"/>
    </source>
</evidence>
<sequence>MQYAIDIIHSGTINIFRSSYLAYAKDISFPAPTMQTAAVLARQLCSSMKQLDRTRRYENVETALTSATPRSFVAAQCIAPLGMESGTIPDTDINASSSFDTGNVGPHLAR</sequence>
<protein>
    <recommendedName>
        <fullName evidence="1">F5/8 type C domain-containing protein</fullName>
    </recommendedName>
</protein>
<dbReference type="Gene3D" id="2.60.120.260">
    <property type="entry name" value="Galactose-binding domain-like"/>
    <property type="match status" value="1"/>
</dbReference>